<reference evidence="2 3" key="1">
    <citation type="submission" date="2020-12" db="EMBL/GenBank/DDBJ databases">
        <title>Complete genome sequence of Mycobacterium heckeshornense JCM 15655T, closely related to a pathogenic non-tuberculous mycobacterial species Mycobacterium xenopi.</title>
        <authorList>
            <person name="Yoshida M."/>
            <person name="Fukano H."/>
            <person name="Asakura T."/>
            <person name="Suzuki M."/>
            <person name="Hoshino Y."/>
        </authorList>
    </citation>
    <scope>NUCLEOTIDE SEQUENCE [LARGE SCALE GENOMIC DNA]</scope>
    <source>
        <strain evidence="2 3">JCM 15655</strain>
    </source>
</reference>
<dbReference type="STRING" id="110505.ACT16_18150"/>
<proteinExistence type="predicted"/>
<dbReference type="OrthoDB" id="3252095at2"/>
<dbReference type="AlphaFoldDB" id="A0A2G8BA14"/>
<organism evidence="2 3">
    <name type="scientific">Mycobacterium heckeshornense</name>
    <dbReference type="NCBI Taxonomy" id="110505"/>
    <lineage>
        <taxon>Bacteria</taxon>
        <taxon>Bacillati</taxon>
        <taxon>Actinomycetota</taxon>
        <taxon>Actinomycetes</taxon>
        <taxon>Mycobacteriales</taxon>
        <taxon>Mycobacteriaceae</taxon>
        <taxon>Mycobacterium</taxon>
    </lineage>
</organism>
<protein>
    <recommendedName>
        <fullName evidence="1">DUF4097 domain-containing protein</fullName>
    </recommendedName>
</protein>
<keyword evidence="3" id="KW-1185">Reference proteome</keyword>
<gene>
    <name evidence="2" type="ORF">MHEC_33550</name>
</gene>
<feature type="domain" description="DUF4097" evidence="1">
    <location>
        <begin position="76"/>
        <end position="241"/>
    </location>
</feature>
<dbReference type="PANTHER" id="PTHR34094:SF1">
    <property type="entry name" value="PROTEIN FAM185A"/>
    <property type="match status" value="1"/>
</dbReference>
<evidence type="ECO:0000259" key="1">
    <source>
        <dbReference type="Pfam" id="PF13349"/>
    </source>
</evidence>
<evidence type="ECO:0000313" key="3">
    <source>
        <dbReference type="Proteomes" id="UP000595446"/>
    </source>
</evidence>
<dbReference type="InterPro" id="IPR025164">
    <property type="entry name" value="Toastrack_DUF4097"/>
</dbReference>
<dbReference type="EMBL" id="AP024237">
    <property type="protein sequence ID" value="BCO36922.1"/>
    <property type="molecule type" value="Genomic_DNA"/>
</dbReference>
<dbReference type="Proteomes" id="UP000595446">
    <property type="component" value="Chromosome"/>
</dbReference>
<evidence type="ECO:0000313" key="2">
    <source>
        <dbReference type="EMBL" id="BCO36922.1"/>
    </source>
</evidence>
<name>A0A2G8BA14_9MYCO</name>
<dbReference type="PANTHER" id="PTHR34094">
    <property type="match status" value="1"/>
</dbReference>
<accession>A0A2G8BA14</accession>
<dbReference type="Pfam" id="PF13349">
    <property type="entry name" value="DUF4097"/>
    <property type="match status" value="1"/>
</dbReference>
<sequence>MPSFPTPQPITASLHAGSGSIRLVATDSGNTVVEVRPHDPSRQADVRSAEQARISYANGKLAVAPAKQGFLGYRMGAVDIVVELPSRSGVQVAVAAADVHAEGEFASFRFASSSGNLAVQSVVGRLKAATASGNVDVGLLDGDVKFQAASGSLTVDRLRGNVNAQTSSGAVDVAAAVYGAVVAHTSSGDIGLGIPEGTAAQLDIVTGSGVVTNRLSPSDGPAEGDETLLIRVRTGSGDVDIYRAVQAHGTISG</sequence>
<dbReference type="RefSeq" id="WP_048892860.1">
    <property type="nucleotide sequence ID" value="NZ_AP024237.1"/>
</dbReference>